<comment type="caution">
    <text evidence="8">The sequence shown here is derived from an EMBL/GenBank/DDBJ whole genome shotgun (WGS) entry which is preliminary data.</text>
</comment>
<feature type="transmembrane region" description="Helical" evidence="6">
    <location>
        <begin position="221"/>
        <end position="242"/>
    </location>
</feature>
<dbReference type="PROSITE" id="PS00036">
    <property type="entry name" value="BZIP_BASIC"/>
    <property type="match status" value="1"/>
</dbReference>
<evidence type="ECO:0000259" key="7">
    <source>
        <dbReference type="PROSITE" id="PS50850"/>
    </source>
</evidence>
<feature type="transmembrane region" description="Helical" evidence="6">
    <location>
        <begin position="133"/>
        <end position="159"/>
    </location>
</feature>
<dbReference type="GO" id="GO:0022857">
    <property type="term" value="F:transmembrane transporter activity"/>
    <property type="evidence" value="ECO:0007669"/>
    <property type="project" value="InterPro"/>
</dbReference>
<evidence type="ECO:0000256" key="3">
    <source>
        <dbReference type="ARBA" id="ARBA00022989"/>
    </source>
</evidence>
<feature type="compositionally biased region" description="Basic and acidic residues" evidence="5">
    <location>
        <begin position="902"/>
        <end position="921"/>
    </location>
</feature>
<dbReference type="InterPro" id="IPR046347">
    <property type="entry name" value="bZIP_sf"/>
</dbReference>
<dbReference type="GO" id="GO:0003700">
    <property type="term" value="F:DNA-binding transcription factor activity"/>
    <property type="evidence" value="ECO:0007669"/>
    <property type="project" value="InterPro"/>
</dbReference>
<dbReference type="Gene3D" id="3.30.160.60">
    <property type="entry name" value="Classic Zinc Finger"/>
    <property type="match status" value="1"/>
</dbReference>
<feature type="compositionally biased region" description="Low complexity" evidence="5">
    <location>
        <begin position="572"/>
        <end position="587"/>
    </location>
</feature>
<feature type="transmembrane region" description="Helical" evidence="6">
    <location>
        <begin position="103"/>
        <end position="121"/>
    </location>
</feature>
<dbReference type="Gene3D" id="1.20.1250.20">
    <property type="entry name" value="MFS general substrate transporter like domains"/>
    <property type="match status" value="1"/>
</dbReference>
<comment type="subcellular location">
    <subcellularLocation>
        <location evidence="1">Membrane</location>
        <topology evidence="1">Multi-pass membrane protein</topology>
    </subcellularLocation>
</comment>
<evidence type="ECO:0000256" key="2">
    <source>
        <dbReference type="ARBA" id="ARBA00022692"/>
    </source>
</evidence>
<dbReference type="Proteomes" id="UP000191612">
    <property type="component" value="Unassembled WGS sequence"/>
</dbReference>
<dbReference type="PROSITE" id="PS50850">
    <property type="entry name" value="MFS"/>
    <property type="match status" value="1"/>
</dbReference>
<dbReference type="PANTHER" id="PTHR23501">
    <property type="entry name" value="MAJOR FACILITATOR SUPERFAMILY"/>
    <property type="match status" value="1"/>
</dbReference>
<feature type="transmembrane region" description="Helical" evidence="6">
    <location>
        <begin position="368"/>
        <end position="387"/>
    </location>
</feature>
<dbReference type="GO" id="GO:0005886">
    <property type="term" value="C:plasma membrane"/>
    <property type="evidence" value="ECO:0007669"/>
    <property type="project" value="TreeGrafter"/>
</dbReference>
<feature type="region of interest" description="Disordered" evidence="5">
    <location>
        <begin position="841"/>
        <end position="921"/>
    </location>
</feature>
<evidence type="ECO:0000256" key="1">
    <source>
        <dbReference type="ARBA" id="ARBA00004141"/>
    </source>
</evidence>
<feature type="transmembrane region" description="Helical" evidence="6">
    <location>
        <begin position="165"/>
        <end position="183"/>
    </location>
</feature>
<dbReference type="SUPFAM" id="SSF57959">
    <property type="entry name" value="Leucine zipper domain"/>
    <property type="match status" value="1"/>
</dbReference>
<keyword evidence="9" id="KW-1185">Reference proteome</keyword>
<keyword evidence="3 6" id="KW-1133">Transmembrane helix</keyword>
<evidence type="ECO:0000256" key="6">
    <source>
        <dbReference type="SAM" id="Phobius"/>
    </source>
</evidence>
<accession>A0A1V6R056</accession>
<keyword evidence="2 6" id="KW-0812">Transmembrane</keyword>
<protein>
    <recommendedName>
        <fullName evidence="7">Major facilitator superfamily (MFS) profile domain-containing protein</fullName>
    </recommendedName>
</protein>
<feature type="transmembrane region" description="Helical" evidence="6">
    <location>
        <begin position="294"/>
        <end position="310"/>
    </location>
</feature>
<feature type="compositionally biased region" description="Low complexity" evidence="5">
    <location>
        <begin position="857"/>
        <end position="866"/>
    </location>
</feature>
<feature type="transmembrane region" description="Helical" evidence="6">
    <location>
        <begin position="65"/>
        <end position="91"/>
    </location>
</feature>
<evidence type="ECO:0000313" key="9">
    <source>
        <dbReference type="Proteomes" id="UP000191612"/>
    </source>
</evidence>
<feature type="domain" description="Major facilitator superfamily (MFS) profile" evidence="7">
    <location>
        <begin position="68"/>
        <end position="507"/>
    </location>
</feature>
<dbReference type="CDD" id="cd17502">
    <property type="entry name" value="MFS_Azr1_MDR_like"/>
    <property type="match status" value="1"/>
</dbReference>
<organism evidence="8 9">
    <name type="scientific">Penicillium solitum</name>
    <dbReference type="NCBI Taxonomy" id="60172"/>
    <lineage>
        <taxon>Eukaryota</taxon>
        <taxon>Fungi</taxon>
        <taxon>Dikarya</taxon>
        <taxon>Ascomycota</taxon>
        <taxon>Pezizomycotina</taxon>
        <taxon>Eurotiomycetes</taxon>
        <taxon>Eurotiomycetidae</taxon>
        <taxon>Eurotiales</taxon>
        <taxon>Aspergillaceae</taxon>
        <taxon>Penicillium</taxon>
    </lineage>
</organism>
<dbReference type="EMBL" id="MDYO01000023">
    <property type="protein sequence ID" value="OQD94838.1"/>
    <property type="molecule type" value="Genomic_DNA"/>
</dbReference>
<dbReference type="CDD" id="cd12193">
    <property type="entry name" value="bZIP_GCN4"/>
    <property type="match status" value="1"/>
</dbReference>
<feature type="region of interest" description="Disordered" evidence="5">
    <location>
        <begin position="664"/>
        <end position="701"/>
    </location>
</feature>
<keyword evidence="4 6" id="KW-0472">Membrane</keyword>
<feature type="transmembrane region" description="Helical" evidence="6">
    <location>
        <begin position="458"/>
        <end position="482"/>
    </location>
</feature>
<sequence>MATTTTTMTTVLAVEPEASTVSSDLQQQQQPNQPLPTAASTRTIEPLNIESTTGIEANYPTGTKFWFTIIALCVVLILGGLDANIVATAVPSITNHFHTVADVGWYSSAFRLCTCAFQFGFAKLYKLFSIKTIFLISIVIFLVGSLLCATAASSIMFIVGRAVTGLGFSGELAGCFAVIVHILPLNKRPVFAGLMACVESLAIIAAPLVGGALTQSLGWRWCFWINLPIGGLSLLAMFFLFSDPRTRQEDDMTLSQKIRELDLVSNCLFIPSLTALFVALSWAGTKYPWSDGRVIALFVVFGVLLSAFVFNQYRRGDSAALPFRIIKNRSVIAGFIFTTCTNSMTNVLEWYLPTYYQVVRSRTPSESGYLMIPILVGMMLGLFLQGIGTTTFGYYAPFMIFASICMPIAAGLMTTYDLHTSLTEIILYSGFVGFSGGIGFQAPQAAVQTTLSVADVNLGIGVILFGQSMGPAVFIAIAQVLFTNQLSSSLADVVPGLTPKFIEEHGLGDIKNGVPMQRWDEVLGGIDRSLTRTCIASRSSSSPNNFTPIDLTSFTTDYHQQPWLPSPPPSQPLASNQNNNNSNNNSALEDFVLYPSATPHPQPRLRVPVNTTHRPSALQPFLAQNNPRRHSFSLQLHRHLQQQFSGSPVPDPRVTQLARSPSYWSRPTFTHNRPNTASVPSNSPNTNRPPVPLFNGQQNHTNNTQTYRRVMSTPNFMEAHEVDLFGLPSADFSAGMASPLFNDLGLANDFSPEGPPGTISPKDLMMDASVPPSGTFTDLSTPSFESPGNFSQNTSPMFTDMDIAGHEEWPSLFDHSSDHLNAFDLATLDVAAAFPTEEKKPALPIPMSPASPRAKRSVASSPVPASGAVKHSSVAGVNARSRKNLTPVEFDPNDPVAAKRARNTEAARKSRAKKMERQYTSERRIEDLQKIIAERDAEIAKLKAQLQIQSTYQ</sequence>
<proteinExistence type="predicted"/>
<dbReference type="Pfam" id="PF07690">
    <property type="entry name" value="MFS_1"/>
    <property type="match status" value="1"/>
</dbReference>
<gene>
    <name evidence="8" type="ORF">PENSOL_c023G00162</name>
</gene>
<feature type="transmembrane region" description="Helical" evidence="6">
    <location>
        <begin position="263"/>
        <end position="282"/>
    </location>
</feature>
<reference evidence="9" key="1">
    <citation type="journal article" date="2017" name="Nat. Microbiol.">
        <title>Global analysis of biosynthetic gene clusters reveals vast potential of secondary metabolite production in Penicillium species.</title>
        <authorList>
            <person name="Nielsen J.C."/>
            <person name="Grijseels S."/>
            <person name="Prigent S."/>
            <person name="Ji B."/>
            <person name="Dainat J."/>
            <person name="Nielsen K.F."/>
            <person name="Frisvad J.C."/>
            <person name="Workman M."/>
            <person name="Nielsen J."/>
        </authorList>
    </citation>
    <scope>NUCLEOTIDE SEQUENCE [LARGE SCALE GENOMIC DNA]</scope>
    <source>
        <strain evidence="9">IBT 29525</strain>
    </source>
</reference>
<feature type="transmembrane region" description="Helical" evidence="6">
    <location>
        <begin position="394"/>
        <end position="413"/>
    </location>
</feature>
<dbReference type="SUPFAM" id="SSF103473">
    <property type="entry name" value="MFS general substrate transporter"/>
    <property type="match status" value="1"/>
</dbReference>
<dbReference type="PANTHER" id="PTHR23501:SF198">
    <property type="entry name" value="AZOLE RESISTANCE PROTEIN 1-RELATED"/>
    <property type="match status" value="1"/>
</dbReference>
<name>A0A1V6R056_9EURO</name>
<dbReference type="Gene3D" id="1.20.1720.10">
    <property type="entry name" value="Multidrug resistance protein D"/>
    <property type="match status" value="1"/>
</dbReference>
<feature type="transmembrane region" description="Helical" evidence="6">
    <location>
        <begin position="331"/>
        <end position="348"/>
    </location>
</feature>
<dbReference type="InterPro" id="IPR011701">
    <property type="entry name" value="MFS"/>
</dbReference>
<feature type="transmembrane region" description="Helical" evidence="6">
    <location>
        <begin position="425"/>
        <end position="446"/>
    </location>
</feature>
<feature type="compositionally biased region" description="Polar residues" evidence="5">
    <location>
        <begin position="664"/>
        <end position="686"/>
    </location>
</feature>
<dbReference type="AlphaFoldDB" id="A0A1V6R056"/>
<dbReference type="InterPro" id="IPR020846">
    <property type="entry name" value="MFS_dom"/>
</dbReference>
<feature type="region of interest" description="Disordered" evidence="5">
    <location>
        <begin position="558"/>
        <end position="587"/>
    </location>
</feature>
<dbReference type="InterPro" id="IPR036259">
    <property type="entry name" value="MFS_trans_sf"/>
</dbReference>
<feature type="transmembrane region" description="Helical" evidence="6">
    <location>
        <begin position="190"/>
        <end position="209"/>
    </location>
</feature>
<evidence type="ECO:0000313" key="8">
    <source>
        <dbReference type="EMBL" id="OQD94838.1"/>
    </source>
</evidence>
<evidence type="ECO:0000256" key="4">
    <source>
        <dbReference type="ARBA" id="ARBA00023136"/>
    </source>
</evidence>
<evidence type="ECO:0000256" key="5">
    <source>
        <dbReference type="SAM" id="MobiDB-lite"/>
    </source>
</evidence>
<dbReference type="InterPro" id="IPR004827">
    <property type="entry name" value="bZIP"/>
</dbReference>